<dbReference type="Proteomes" id="UP000651977">
    <property type="component" value="Unassembled WGS sequence"/>
</dbReference>
<dbReference type="InterPro" id="IPR036689">
    <property type="entry name" value="ESAT-6-like_sf"/>
</dbReference>
<protein>
    <submittedName>
        <fullName evidence="2">Uncharacterized protein</fullName>
    </submittedName>
</protein>
<dbReference type="EMBL" id="BMDY01000028">
    <property type="protein sequence ID" value="GGB18907.1"/>
    <property type="molecule type" value="Genomic_DNA"/>
</dbReference>
<dbReference type="RefSeq" id="WP_055732641.1">
    <property type="nucleotide sequence ID" value="NZ_BMDY01000028.1"/>
</dbReference>
<comment type="caution">
    <text evidence="2">The sequence shown here is derived from an EMBL/GenBank/DDBJ whole genome shotgun (WGS) entry which is preliminary data.</text>
</comment>
<sequence length="97" mass="10819">MTKLRQQAALQDLIASTNLAHSHIENGLDAMRSRWAALREHYLGLAAEGVESEISTIFAQTEQLLNKLADWREQCEPDIESGGDVRVTSTEQAKEQP</sequence>
<organism evidence="2 3">
    <name type="scientific">Agarivorans gilvus</name>
    <dbReference type="NCBI Taxonomy" id="680279"/>
    <lineage>
        <taxon>Bacteria</taxon>
        <taxon>Pseudomonadati</taxon>
        <taxon>Pseudomonadota</taxon>
        <taxon>Gammaproteobacteria</taxon>
        <taxon>Alteromonadales</taxon>
        <taxon>Alteromonadaceae</taxon>
        <taxon>Agarivorans</taxon>
    </lineage>
</organism>
<name>A0ABQ1I744_9ALTE</name>
<keyword evidence="3" id="KW-1185">Reference proteome</keyword>
<evidence type="ECO:0000313" key="3">
    <source>
        <dbReference type="Proteomes" id="UP000651977"/>
    </source>
</evidence>
<reference evidence="3" key="1">
    <citation type="journal article" date="2019" name="Int. J. Syst. Evol. Microbiol.">
        <title>The Global Catalogue of Microorganisms (GCM) 10K type strain sequencing project: providing services to taxonomists for standard genome sequencing and annotation.</title>
        <authorList>
            <consortium name="The Broad Institute Genomics Platform"/>
            <consortium name="The Broad Institute Genome Sequencing Center for Infectious Disease"/>
            <person name="Wu L."/>
            <person name="Ma J."/>
        </authorList>
    </citation>
    <scope>NUCLEOTIDE SEQUENCE [LARGE SCALE GENOMIC DNA]</scope>
    <source>
        <strain evidence="3">CGMCC 1.10131</strain>
    </source>
</reference>
<feature type="region of interest" description="Disordered" evidence="1">
    <location>
        <begin position="78"/>
        <end position="97"/>
    </location>
</feature>
<evidence type="ECO:0000256" key="1">
    <source>
        <dbReference type="SAM" id="MobiDB-lite"/>
    </source>
</evidence>
<evidence type="ECO:0000313" key="2">
    <source>
        <dbReference type="EMBL" id="GGB18907.1"/>
    </source>
</evidence>
<accession>A0ABQ1I744</accession>
<gene>
    <name evidence="2" type="ORF">GCM10007414_35390</name>
</gene>
<dbReference type="SUPFAM" id="SSF140453">
    <property type="entry name" value="EsxAB dimer-like"/>
    <property type="match status" value="1"/>
</dbReference>
<proteinExistence type="predicted"/>